<proteinExistence type="predicted"/>
<reference evidence="1 2" key="1">
    <citation type="submission" date="2024-09" db="EMBL/GenBank/DDBJ databases">
        <authorList>
            <person name="Sun Q."/>
            <person name="Mori K."/>
        </authorList>
    </citation>
    <scope>NUCLEOTIDE SEQUENCE [LARGE SCALE GENOMIC DNA]</scope>
    <source>
        <strain evidence="1 2">JCM 13519</strain>
    </source>
</reference>
<sequence length="137" mass="13645">MKASPAVQASAFGVPSGRSNDPGCVGAWAGVVVATVGTGLGGATDPVIAVEGWGPWTGPDGAEHADMAASTAIVAGIRAAYLTIGPPNRLSIIVSRDAVPVYGYPMLQGTPGPLVVTHRRDAQTRTVSLSGLSAAVP</sequence>
<evidence type="ECO:0000313" key="1">
    <source>
        <dbReference type="EMBL" id="MFB9713970.1"/>
    </source>
</evidence>
<accession>A0ABV5UN74</accession>
<dbReference type="EMBL" id="JBHMBH010000019">
    <property type="protein sequence ID" value="MFB9713970.1"/>
    <property type="molecule type" value="Genomic_DNA"/>
</dbReference>
<name>A0ABV5UN74_9MICC</name>
<dbReference type="Proteomes" id="UP001589536">
    <property type="component" value="Unassembled WGS sequence"/>
</dbReference>
<protein>
    <submittedName>
        <fullName evidence="1">Uncharacterized protein</fullName>
    </submittedName>
</protein>
<gene>
    <name evidence="1" type="ORF">ACFFPI_07350</name>
</gene>
<organism evidence="1 2">
    <name type="scientific">Arthrobacter methylotrophus</name>
    <dbReference type="NCBI Taxonomy" id="121291"/>
    <lineage>
        <taxon>Bacteria</taxon>
        <taxon>Bacillati</taxon>
        <taxon>Actinomycetota</taxon>
        <taxon>Actinomycetes</taxon>
        <taxon>Micrococcales</taxon>
        <taxon>Micrococcaceae</taxon>
        <taxon>Arthrobacter</taxon>
    </lineage>
</organism>
<keyword evidence="2" id="KW-1185">Reference proteome</keyword>
<evidence type="ECO:0000313" key="2">
    <source>
        <dbReference type="Proteomes" id="UP001589536"/>
    </source>
</evidence>
<dbReference type="RefSeq" id="WP_345042493.1">
    <property type="nucleotide sequence ID" value="NZ_BAABED010000001.1"/>
</dbReference>
<comment type="caution">
    <text evidence="1">The sequence shown here is derived from an EMBL/GenBank/DDBJ whole genome shotgun (WGS) entry which is preliminary data.</text>
</comment>